<feature type="transmembrane region" description="Helical" evidence="1">
    <location>
        <begin position="9"/>
        <end position="30"/>
    </location>
</feature>
<reference evidence="3" key="2">
    <citation type="submission" date="2020-04" db="EMBL/GenBank/DDBJ databases">
        <authorList>
            <consortium name="NCBI Genome Project"/>
        </authorList>
    </citation>
    <scope>NUCLEOTIDE SEQUENCE</scope>
    <source>
        <strain evidence="3">CBS 342.82</strain>
    </source>
</reference>
<name>A0A6J3M847_9PEZI</name>
<reference evidence="3" key="1">
    <citation type="submission" date="2020-01" db="EMBL/GenBank/DDBJ databases">
        <authorList>
            <consortium name="DOE Joint Genome Institute"/>
            <person name="Haridas S."/>
            <person name="Albert R."/>
            <person name="Binder M."/>
            <person name="Bloem J."/>
            <person name="Labutti K."/>
            <person name="Salamov A."/>
            <person name="Andreopoulos B."/>
            <person name="Baker S.E."/>
            <person name="Barry K."/>
            <person name="Bills G."/>
            <person name="Bluhm B.H."/>
            <person name="Cannon C."/>
            <person name="Castanera R."/>
            <person name="Culley D.E."/>
            <person name="Daum C."/>
            <person name="Ezra D."/>
            <person name="Gonzalez J.B."/>
            <person name="Henrissat B."/>
            <person name="Kuo A."/>
            <person name="Liang C."/>
            <person name="Lipzen A."/>
            <person name="Lutzoni F."/>
            <person name="Magnuson J."/>
            <person name="Mondo S."/>
            <person name="Nolan M."/>
            <person name="Ohm R."/>
            <person name="Pangilinan J."/>
            <person name="Park H.-J."/>
            <person name="Ramirez L."/>
            <person name="Alfaro M."/>
            <person name="Sun H."/>
            <person name="Tritt A."/>
            <person name="Yoshinaga Y."/>
            <person name="Zwiers L.-H."/>
            <person name="Turgeon B.G."/>
            <person name="Goodwin S.B."/>
            <person name="Spatafora J.W."/>
            <person name="Crous P.W."/>
            <person name="Grigoriev I.V."/>
        </authorList>
    </citation>
    <scope>NUCLEOTIDE SEQUENCE</scope>
    <source>
        <strain evidence="3">CBS 342.82</strain>
    </source>
</reference>
<gene>
    <name evidence="3" type="ORF">K489DRAFT_175861</name>
</gene>
<dbReference type="GeneID" id="54357207"/>
<organism evidence="3">
    <name type="scientific">Dissoconium aciculare CBS 342.82</name>
    <dbReference type="NCBI Taxonomy" id="1314786"/>
    <lineage>
        <taxon>Eukaryota</taxon>
        <taxon>Fungi</taxon>
        <taxon>Dikarya</taxon>
        <taxon>Ascomycota</taxon>
        <taxon>Pezizomycotina</taxon>
        <taxon>Dothideomycetes</taxon>
        <taxon>Dothideomycetidae</taxon>
        <taxon>Mycosphaerellales</taxon>
        <taxon>Dissoconiaceae</taxon>
        <taxon>Dissoconium</taxon>
    </lineage>
</organism>
<accession>A0A6J3M847</accession>
<evidence type="ECO:0000313" key="2">
    <source>
        <dbReference type="Proteomes" id="UP000504637"/>
    </source>
</evidence>
<sequence>MVQLLHDCLFFSLLGLYTICCHIVVIIIHYCTILEIATGQFPYARPPHRPAGIWDPTASSVARPRAEPGCQAVVLMLMLLLFYHRRYVDCHEGIQ</sequence>
<keyword evidence="1" id="KW-0812">Transmembrane</keyword>
<dbReference type="RefSeq" id="XP_033461201.1">
    <property type="nucleotide sequence ID" value="XM_033599408.1"/>
</dbReference>
<keyword evidence="2" id="KW-1185">Reference proteome</keyword>
<evidence type="ECO:0000256" key="1">
    <source>
        <dbReference type="SAM" id="Phobius"/>
    </source>
</evidence>
<keyword evidence="1" id="KW-1133">Transmembrane helix</keyword>
<proteinExistence type="predicted"/>
<dbReference type="AlphaFoldDB" id="A0A6J3M847"/>
<reference evidence="3" key="3">
    <citation type="submission" date="2025-08" db="UniProtKB">
        <authorList>
            <consortium name="RefSeq"/>
        </authorList>
    </citation>
    <scope>IDENTIFICATION</scope>
    <source>
        <strain evidence="3">CBS 342.82</strain>
    </source>
</reference>
<keyword evidence="1" id="KW-0472">Membrane</keyword>
<evidence type="ECO:0000313" key="3">
    <source>
        <dbReference type="RefSeq" id="XP_033461201.1"/>
    </source>
</evidence>
<dbReference type="Proteomes" id="UP000504637">
    <property type="component" value="Unplaced"/>
</dbReference>
<protein>
    <submittedName>
        <fullName evidence="3">Uncharacterized protein</fullName>
    </submittedName>
</protein>